<organism evidence="5 6">
    <name type="scientific">Nakamurella alba</name>
    <dbReference type="NCBI Taxonomy" id="2665158"/>
    <lineage>
        <taxon>Bacteria</taxon>
        <taxon>Bacillati</taxon>
        <taxon>Actinomycetota</taxon>
        <taxon>Actinomycetes</taxon>
        <taxon>Nakamurellales</taxon>
        <taxon>Nakamurellaceae</taxon>
        <taxon>Nakamurella</taxon>
    </lineage>
</organism>
<dbReference type="Proteomes" id="UP000460221">
    <property type="component" value="Unassembled WGS sequence"/>
</dbReference>
<dbReference type="AlphaFoldDB" id="A0A7K1FKD8"/>
<evidence type="ECO:0000313" key="6">
    <source>
        <dbReference type="Proteomes" id="UP000460221"/>
    </source>
</evidence>
<evidence type="ECO:0000259" key="4">
    <source>
        <dbReference type="Pfam" id="PF13439"/>
    </source>
</evidence>
<evidence type="ECO:0000313" key="5">
    <source>
        <dbReference type="EMBL" id="MTD14605.1"/>
    </source>
</evidence>
<dbReference type="SUPFAM" id="SSF53756">
    <property type="entry name" value="UDP-Glycosyltransferase/glycogen phosphorylase"/>
    <property type="match status" value="1"/>
</dbReference>
<reference evidence="5 6" key="1">
    <citation type="submission" date="2019-11" db="EMBL/GenBank/DDBJ databases">
        <authorList>
            <person name="Jiang L.-Q."/>
        </authorList>
    </citation>
    <scope>NUCLEOTIDE SEQUENCE [LARGE SCALE GENOMIC DNA]</scope>
    <source>
        <strain evidence="5 6">YIM 132087</strain>
    </source>
</reference>
<dbReference type="InterPro" id="IPR028098">
    <property type="entry name" value="Glyco_trans_4-like_N"/>
</dbReference>
<keyword evidence="2 5" id="KW-0808">Transferase</keyword>
<feature type="domain" description="Glycosyltransferase subfamily 4-like N-terminal" evidence="4">
    <location>
        <begin position="31"/>
        <end position="185"/>
    </location>
</feature>
<dbReference type="GO" id="GO:0016757">
    <property type="term" value="F:glycosyltransferase activity"/>
    <property type="evidence" value="ECO:0007669"/>
    <property type="project" value="UniProtKB-KW"/>
</dbReference>
<gene>
    <name evidence="5" type="ORF">GIS00_11695</name>
</gene>
<comment type="caution">
    <text evidence="5">The sequence shown here is derived from an EMBL/GenBank/DDBJ whole genome shotgun (WGS) entry which is preliminary data.</text>
</comment>
<dbReference type="Pfam" id="PF13439">
    <property type="entry name" value="Glyco_transf_4"/>
    <property type="match status" value="1"/>
</dbReference>
<dbReference type="RefSeq" id="WP_154768592.1">
    <property type="nucleotide sequence ID" value="NZ_WLYK01000003.1"/>
</dbReference>
<sequence length="374" mass="39897">MTAVDTTRAATPLKIMVIAGMRFPIAEPFAGGLESHTASLVTGLRRAGHLVEVAGADDSDPALVTRTYGRVRDEAGSGRADTSESPATAAAERAAFDALLTDLREGLLGSFDLVHNNSLYPLPVEQAGLLPYPVVTTLHTPALPWAERVLGPGTSCTFVAVSRSTAEAWHPWIAPAVVPNGVDLRHWTPGPGGTDAVWTGRLVPEKGAHLAVAIARAAGLRLTLAGPVMDREYFAHRIAPQLGETVRYAGHLHHDQLVRLVGSSTVALVTPTWDEPFGLVAVEAGATGTPVVAVARGGLTDIVSRRTGMLIPAPRSDEGLDRHELAGAVRAVHAAVRLDRTAVREHTARRHGLMAMIRGYEDVYREVLRDRDWS</sequence>
<dbReference type="InterPro" id="IPR001296">
    <property type="entry name" value="Glyco_trans_1"/>
</dbReference>
<dbReference type="PANTHER" id="PTHR12526:SF595">
    <property type="entry name" value="BLL5217 PROTEIN"/>
    <property type="match status" value="1"/>
</dbReference>
<keyword evidence="1" id="KW-0328">Glycosyltransferase</keyword>
<proteinExistence type="predicted"/>
<name>A0A7K1FKD8_9ACTN</name>
<evidence type="ECO:0000259" key="3">
    <source>
        <dbReference type="Pfam" id="PF00534"/>
    </source>
</evidence>
<dbReference type="EMBL" id="WLYK01000003">
    <property type="protein sequence ID" value="MTD14605.1"/>
    <property type="molecule type" value="Genomic_DNA"/>
</dbReference>
<dbReference type="Pfam" id="PF00534">
    <property type="entry name" value="Glycos_transf_1"/>
    <property type="match status" value="1"/>
</dbReference>
<feature type="domain" description="Glycosyl transferase family 1" evidence="3">
    <location>
        <begin position="199"/>
        <end position="318"/>
    </location>
</feature>
<accession>A0A7K1FKD8</accession>
<evidence type="ECO:0000256" key="1">
    <source>
        <dbReference type="ARBA" id="ARBA00022676"/>
    </source>
</evidence>
<keyword evidence="6" id="KW-1185">Reference proteome</keyword>
<protein>
    <submittedName>
        <fullName evidence="5">Glycosyltransferase</fullName>
    </submittedName>
</protein>
<dbReference type="PANTHER" id="PTHR12526">
    <property type="entry name" value="GLYCOSYLTRANSFERASE"/>
    <property type="match status" value="1"/>
</dbReference>
<dbReference type="Gene3D" id="3.40.50.2000">
    <property type="entry name" value="Glycogen Phosphorylase B"/>
    <property type="match status" value="2"/>
</dbReference>
<evidence type="ECO:0000256" key="2">
    <source>
        <dbReference type="ARBA" id="ARBA00022679"/>
    </source>
</evidence>